<reference evidence="1 2" key="1">
    <citation type="journal article" date="2023" name="Microbiol. Resour. Announc.">
        <title>Whole-genome sequence of Pseudomonas yamanorum OLsAu1 isolated from the edible ectomycorrhizal mushroom Lactarius sp. section Deliciosi.</title>
        <authorList>
            <person name="Ramirez-Mendoza R."/>
            <person name="Angeles-Argaiz R.E."/>
            <person name="Hernandez-Oaxaca D."/>
            <person name="Aguirre-Beltran L."/>
            <person name="Almaraz-Suarez J."/>
            <person name="Perez-Moreno J."/>
        </authorList>
    </citation>
    <scope>NUCLEOTIDE SEQUENCE [LARGE SCALE GENOMIC DNA]</scope>
    <source>
        <strain evidence="1 2">OLsAu1</strain>
    </source>
</reference>
<organism evidence="1 2">
    <name type="scientific">Pseudomonas yamanorum</name>
    <dbReference type="NCBI Taxonomy" id="515393"/>
    <lineage>
        <taxon>Bacteria</taxon>
        <taxon>Pseudomonadati</taxon>
        <taxon>Pseudomonadota</taxon>
        <taxon>Gammaproteobacteria</taxon>
        <taxon>Pseudomonadales</taxon>
        <taxon>Pseudomonadaceae</taxon>
        <taxon>Pseudomonas</taxon>
    </lineage>
</organism>
<dbReference type="RefSeq" id="WP_309254937.1">
    <property type="nucleotide sequence ID" value="NZ_JAVGXC010000010.1"/>
</dbReference>
<keyword evidence="2" id="KW-1185">Reference proteome</keyword>
<proteinExistence type="predicted"/>
<dbReference type="EMBL" id="JAVGXC010000010">
    <property type="protein sequence ID" value="MDR0189780.1"/>
    <property type="molecule type" value="Genomic_DNA"/>
</dbReference>
<dbReference type="Proteomes" id="UP001224477">
    <property type="component" value="Unassembled WGS sequence"/>
</dbReference>
<protein>
    <recommendedName>
        <fullName evidence="3">Restriction endonuclease</fullName>
    </recommendedName>
</protein>
<comment type="caution">
    <text evidence="1">The sequence shown here is derived from an EMBL/GenBank/DDBJ whole genome shotgun (WGS) entry which is preliminary data.</text>
</comment>
<name>A0ABU1CR82_9PSED</name>
<dbReference type="Gene3D" id="3.40.1350.10">
    <property type="match status" value="1"/>
</dbReference>
<evidence type="ECO:0000313" key="1">
    <source>
        <dbReference type="EMBL" id="MDR0189780.1"/>
    </source>
</evidence>
<evidence type="ECO:0008006" key="3">
    <source>
        <dbReference type="Google" id="ProtNLM"/>
    </source>
</evidence>
<sequence length="350" mass="39284">MKRLPRKPLKFDPIELFTAIARDSDYKIEAAGDHADFLARVGDSLKAAADDQRLLHGKRIESLFAHVAGALGQCAMVKQEDSGAIFAAGKNIQAPDYSIVLKDGSRYMIEVKNCHHGDFKDNYILKRDYVERLENYAALQGTTIKFAIYFSRINKWTLLSTSSLTPHNSKYTINIIEAIAKNEMITLGDRMIGTKPDLSIELIASKEKDSFITQNGQASFTVGDVKLYSEGNEIQDHKEKSIAYYLVRFGNWVTDTPNAIMDGNRVISVRYDFCPYGEWDEEAGFAIVGDFSSMVSSAYHEQTVYEQKVIALDSKNDPDLFSVDIEDGYSGKNLPLWQLAINPNLDFKVS</sequence>
<accession>A0ABU1CR82</accession>
<gene>
    <name evidence="1" type="ORF">RCO22_12595</name>
</gene>
<dbReference type="InterPro" id="IPR011856">
    <property type="entry name" value="tRNA_endonuc-like_dom_sf"/>
</dbReference>
<evidence type="ECO:0000313" key="2">
    <source>
        <dbReference type="Proteomes" id="UP001224477"/>
    </source>
</evidence>